<dbReference type="Gene3D" id="2.150.10.10">
    <property type="entry name" value="Serralysin-like metalloprotease, C-terminal"/>
    <property type="match status" value="1"/>
</dbReference>
<evidence type="ECO:0000256" key="3">
    <source>
        <dbReference type="SAM" id="MobiDB-lite"/>
    </source>
</evidence>
<dbReference type="GO" id="GO:0005509">
    <property type="term" value="F:calcium ion binding"/>
    <property type="evidence" value="ECO:0007669"/>
    <property type="project" value="InterPro"/>
</dbReference>
<protein>
    <submittedName>
        <fullName evidence="5">Hemolysin-type calcium binding protein</fullName>
    </submittedName>
</protein>
<accession>A0A0W8FLE7</accession>
<evidence type="ECO:0000313" key="5">
    <source>
        <dbReference type="EMBL" id="KUG21538.1"/>
    </source>
</evidence>
<feature type="region of interest" description="Disordered" evidence="3">
    <location>
        <begin position="40"/>
        <end position="62"/>
    </location>
</feature>
<dbReference type="Pfam" id="PF00353">
    <property type="entry name" value="HemolysinCabind"/>
    <property type="match status" value="2"/>
</dbReference>
<dbReference type="EMBL" id="LNQE01001052">
    <property type="protein sequence ID" value="KUG21538.1"/>
    <property type="molecule type" value="Genomic_DNA"/>
</dbReference>
<dbReference type="CDD" id="cd00198">
    <property type="entry name" value="vWFA"/>
    <property type="match status" value="1"/>
</dbReference>
<dbReference type="Pfam" id="PF13519">
    <property type="entry name" value="VWA_2"/>
    <property type="match status" value="1"/>
</dbReference>
<comment type="caution">
    <text evidence="5">The sequence shown here is derived from an EMBL/GenBank/DDBJ whole genome shotgun (WGS) entry which is preliminary data.</text>
</comment>
<dbReference type="SUPFAM" id="SSF53300">
    <property type="entry name" value="vWA-like"/>
    <property type="match status" value="1"/>
</dbReference>
<evidence type="ECO:0000256" key="2">
    <source>
        <dbReference type="ARBA" id="ARBA00022525"/>
    </source>
</evidence>
<dbReference type="Gene3D" id="3.40.50.410">
    <property type="entry name" value="von Willebrand factor, type A domain"/>
    <property type="match status" value="1"/>
</dbReference>
<evidence type="ECO:0000259" key="4">
    <source>
        <dbReference type="PROSITE" id="PS50234"/>
    </source>
</evidence>
<dbReference type="InterPro" id="IPR001343">
    <property type="entry name" value="Hemolysn_Ca-bd"/>
</dbReference>
<dbReference type="InterPro" id="IPR011049">
    <property type="entry name" value="Serralysin-like_metalloprot_C"/>
</dbReference>
<proteinExistence type="predicted"/>
<comment type="subcellular location">
    <subcellularLocation>
        <location evidence="1">Secreted</location>
    </subcellularLocation>
</comment>
<sequence length="985" mass="102271">MFSLTVSDGTGTSAPATITIEIVDDMPKLTVAADSLTVDEDGLPGHAEDGTPLNTGEVTGTGSASATGNLIDNFNFGADGPATTPVYSINGQTAGADGHIVINGTGYILDVDVVTGNYTFTLTDNLIHDPIQGENLQALLANGIDLNVVVQDADGDQVAGTVKLNVNVLDDMPTALSKEHDIQVELPVTTAQISALASGWDAPFDGNVDTKTNSDDDPYYEKIAWGDNTNSSSYEFNDNASLSNVSIGEAFTLGTFTHNNFPIPSGSSITDAYLRVTFDVVIDGQTVHIDKLVRFQHNETPNTNDPVASADIVTIVNGSNVVPITVGDFTYTLTIGFKDAVGNTVTTVNTAENASTSFSLVGELTPNAEFYTPPVTGEVDASFGADGPADLKVVSVAHDANGDGIDEIYNTSSSGYNTATNTLTIETEAGGTFAMNFLTGEYTYTPPAGTPLVANETFTYTVADADGDVASAGLTFNLPVEDMLVAGTNVDDQTGQTVGHYIDNKAPFDGPITGGGGNDILVGDIGGYSTTAGKSLNLSLVLDTSGSMTEKITFNGQVMTRLEALKISVNNTLTDLANGSAENVRVQIVDFSTNSSQLGIYDLKNSSELAAAIKAINSLDAEGGTNYEAGLQKALGWANSTGTDAPLTGTNVISQVIFISDGEPNYYYRGDTTSPGLFNYNLLGPGSGFDQTALNHILPVAGDNDTISEVQQLIAKGFTIDAVGINVSATNLDHLNQVEGASAGVNPDVATNITTGEQLNQVLTDLTQHTTLNEAGDDNILSGDGNDIIFGDSVNTDSLADSQGLTTPDGAGWEVFEKLGWTEQQIIDYIKANHATLSAESGRTGGDDTINAGAGNDVVYGQEGDDTINGGAGDDILSGGTGNNILNGGSGADTFVISKGGYDTIQDYSQASLDKVDISSVLDESVGDHLNVIANTDGSARLQILDSTNAEKASVSFDNIQYSDLGDMGAGHELDSLLGKVDVDQ</sequence>
<dbReference type="InterPro" id="IPR050557">
    <property type="entry name" value="RTX_toxin/Mannuronan_C5-epim"/>
</dbReference>
<reference evidence="5" key="1">
    <citation type="journal article" date="2015" name="Proc. Natl. Acad. Sci. U.S.A.">
        <title>Networks of energetic and metabolic interactions define dynamics in microbial communities.</title>
        <authorList>
            <person name="Embree M."/>
            <person name="Liu J.K."/>
            <person name="Al-Bassam M.M."/>
            <person name="Zengler K."/>
        </authorList>
    </citation>
    <scope>NUCLEOTIDE SEQUENCE</scope>
</reference>
<dbReference type="InterPro" id="IPR047995">
    <property type="entry name" value="Choice_anch_K"/>
</dbReference>
<dbReference type="AlphaFoldDB" id="A0A0W8FLE7"/>
<dbReference type="InterPro" id="IPR036465">
    <property type="entry name" value="vWFA_dom_sf"/>
</dbReference>
<name>A0A0W8FLE7_9ZZZZ</name>
<dbReference type="GO" id="GO:0005576">
    <property type="term" value="C:extracellular region"/>
    <property type="evidence" value="ECO:0007669"/>
    <property type="project" value="UniProtKB-SubCell"/>
</dbReference>
<dbReference type="PROSITE" id="PS50234">
    <property type="entry name" value="VWFA"/>
    <property type="match status" value="1"/>
</dbReference>
<dbReference type="SUPFAM" id="SSF51120">
    <property type="entry name" value="beta-Roll"/>
    <property type="match status" value="1"/>
</dbReference>
<evidence type="ECO:0000256" key="1">
    <source>
        <dbReference type="ARBA" id="ARBA00004613"/>
    </source>
</evidence>
<keyword evidence="2" id="KW-0964">Secreted</keyword>
<feature type="domain" description="VWFA" evidence="4">
    <location>
        <begin position="537"/>
        <end position="766"/>
    </location>
</feature>
<feature type="compositionally biased region" description="Polar residues" evidence="3">
    <location>
        <begin position="52"/>
        <end position="62"/>
    </location>
</feature>
<gene>
    <name evidence="5" type="ORF">ASZ90_008707</name>
</gene>
<dbReference type="PANTHER" id="PTHR38340:SF1">
    <property type="entry name" value="S-LAYER PROTEIN"/>
    <property type="match status" value="1"/>
</dbReference>
<dbReference type="PANTHER" id="PTHR38340">
    <property type="entry name" value="S-LAYER PROTEIN"/>
    <property type="match status" value="1"/>
</dbReference>
<dbReference type="PRINTS" id="PR00313">
    <property type="entry name" value="CABNDNGRPT"/>
</dbReference>
<dbReference type="InterPro" id="IPR002035">
    <property type="entry name" value="VWF_A"/>
</dbReference>
<dbReference type="NCBIfam" id="NF038131">
    <property type="entry name" value="choice_anch_K"/>
    <property type="match status" value="1"/>
</dbReference>
<dbReference type="SMART" id="SM00327">
    <property type="entry name" value="VWA"/>
    <property type="match status" value="1"/>
</dbReference>
<organism evidence="5">
    <name type="scientific">hydrocarbon metagenome</name>
    <dbReference type="NCBI Taxonomy" id="938273"/>
    <lineage>
        <taxon>unclassified sequences</taxon>
        <taxon>metagenomes</taxon>
        <taxon>ecological metagenomes</taxon>
    </lineage>
</organism>